<proteinExistence type="predicted"/>
<dbReference type="AlphaFoldDB" id="A0A7X0RD39"/>
<evidence type="ECO:0000313" key="2">
    <source>
        <dbReference type="Proteomes" id="UP000523955"/>
    </source>
</evidence>
<dbReference type="RefSeq" id="WP_185251355.1">
    <property type="nucleotide sequence ID" value="NZ_JACKXE010000001.1"/>
</dbReference>
<dbReference type="EMBL" id="JACKXE010000001">
    <property type="protein sequence ID" value="MBB6626041.1"/>
    <property type="molecule type" value="Genomic_DNA"/>
</dbReference>
<name>A0A7X0RD39_9ACTN</name>
<dbReference type="Pfam" id="PF13563">
    <property type="entry name" value="2_5_RNA_ligase2"/>
    <property type="match status" value="1"/>
</dbReference>
<accession>A0A7X0RD39</accession>
<sequence length="171" mass="18799">MMLYHSLELLPDDAGREAVVADWQALRDAGLRSQLDHRGMTNTPHLTLVAAPAITAAVERLAVDELEPLLPLTVRTSGLLVLGGRKITLARVVDVDDELMAAVLRIRAHVESPQHPGWLPHLTLGRRLPRADAQQALDVLGHGDVELTLTELRRWDPDAGTVSRATRDRVD</sequence>
<keyword evidence="2" id="KW-1185">Reference proteome</keyword>
<dbReference type="Gene3D" id="3.90.1140.10">
    <property type="entry name" value="Cyclic phosphodiesterase"/>
    <property type="match status" value="1"/>
</dbReference>
<evidence type="ECO:0000313" key="1">
    <source>
        <dbReference type="EMBL" id="MBB6626041.1"/>
    </source>
</evidence>
<dbReference type="GO" id="GO:0016874">
    <property type="term" value="F:ligase activity"/>
    <property type="evidence" value="ECO:0007669"/>
    <property type="project" value="UniProtKB-KW"/>
</dbReference>
<reference evidence="1 2" key="1">
    <citation type="submission" date="2020-08" db="EMBL/GenBank/DDBJ databases">
        <authorList>
            <person name="Seo M.-J."/>
        </authorList>
    </citation>
    <scope>NUCLEOTIDE SEQUENCE [LARGE SCALE GENOMIC DNA]</scope>
    <source>
        <strain evidence="1 2">KIGAM211</strain>
    </source>
</reference>
<protein>
    <submittedName>
        <fullName evidence="1">2'-5' RNA ligase family protein</fullName>
    </submittedName>
</protein>
<keyword evidence="1" id="KW-0436">Ligase</keyword>
<gene>
    <name evidence="1" type="ORF">H5V45_01790</name>
</gene>
<dbReference type="Proteomes" id="UP000523955">
    <property type="component" value="Unassembled WGS sequence"/>
</dbReference>
<comment type="caution">
    <text evidence="1">The sequence shown here is derived from an EMBL/GenBank/DDBJ whole genome shotgun (WGS) entry which is preliminary data.</text>
</comment>
<dbReference type="SUPFAM" id="SSF55144">
    <property type="entry name" value="LigT-like"/>
    <property type="match status" value="1"/>
</dbReference>
<dbReference type="InterPro" id="IPR009097">
    <property type="entry name" value="Cyclic_Pdiesterase"/>
</dbReference>
<organism evidence="1 2">
    <name type="scientific">Nocardioides luti</name>
    <dbReference type="NCBI Taxonomy" id="2761101"/>
    <lineage>
        <taxon>Bacteria</taxon>
        <taxon>Bacillati</taxon>
        <taxon>Actinomycetota</taxon>
        <taxon>Actinomycetes</taxon>
        <taxon>Propionibacteriales</taxon>
        <taxon>Nocardioidaceae</taxon>
        <taxon>Nocardioides</taxon>
    </lineage>
</organism>